<organism evidence="1">
    <name type="scientific">Physcomitrium patens</name>
    <name type="common">Spreading-leaved earth moss</name>
    <name type="synonym">Physcomitrella patens</name>
    <dbReference type="NCBI Taxonomy" id="3218"/>
    <lineage>
        <taxon>Eukaryota</taxon>
        <taxon>Viridiplantae</taxon>
        <taxon>Streptophyta</taxon>
        <taxon>Embryophyta</taxon>
        <taxon>Bryophyta</taxon>
        <taxon>Bryophytina</taxon>
        <taxon>Bryopsida</taxon>
        <taxon>Funariidae</taxon>
        <taxon>Funariales</taxon>
        <taxon>Funariaceae</taxon>
        <taxon>Physcomitrium</taxon>
    </lineage>
</organism>
<evidence type="ECO:0000313" key="2">
    <source>
        <dbReference type="EnsemblPlants" id="PAC:32971118.CDS.1"/>
    </source>
</evidence>
<reference evidence="1 3" key="1">
    <citation type="journal article" date="2008" name="Science">
        <title>The Physcomitrella genome reveals evolutionary insights into the conquest of land by plants.</title>
        <authorList>
            <person name="Rensing S."/>
            <person name="Lang D."/>
            <person name="Zimmer A."/>
            <person name="Terry A."/>
            <person name="Salamov A."/>
            <person name="Shapiro H."/>
            <person name="Nishiyama T."/>
            <person name="Perroud P.-F."/>
            <person name="Lindquist E."/>
            <person name="Kamisugi Y."/>
            <person name="Tanahashi T."/>
            <person name="Sakakibara K."/>
            <person name="Fujita T."/>
            <person name="Oishi K."/>
            <person name="Shin-I T."/>
            <person name="Kuroki Y."/>
            <person name="Toyoda A."/>
            <person name="Suzuki Y."/>
            <person name="Hashimoto A."/>
            <person name="Yamaguchi K."/>
            <person name="Sugano A."/>
            <person name="Kohara Y."/>
            <person name="Fujiyama A."/>
            <person name="Anterola A."/>
            <person name="Aoki S."/>
            <person name="Ashton N."/>
            <person name="Barbazuk W.B."/>
            <person name="Barker E."/>
            <person name="Bennetzen J."/>
            <person name="Bezanilla M."/>
            <person name="Blankenship R."/>
            <person name="Cho S.H."/>
            <person name="Dutcher S."/>
            <person name="Estelle M."/>
            <person name="Fawcett J.A."/>
            <person name="Gundlach H."/>
            <person name="Hanada K."/>
            <person name="Heyl A."/>
            <person name="Hicks K.A."/>
            <person name="Hugh J."/>
            <person name="Lohr M."/>
            <person name="Mayer K."/>
            <person name="Melkozernov A."/>
            <person name="Murata T."/>
            <person name="Nelson D."/>
            <person name="Pils B."/>
            <person name="Prigge M."/>
            <person name="Reiss B."/>
            <person name="Renner T."/>
            <person name="Rombauts S."/>
            <person name="Rushton P."/>
            <person name="Sanderfoot A."/>
            <person name="Schween G."/>
            <person name="Shiu S.-H."/>
            <person name="Stueber K."/>
            <person name="Theodoulou F.L."/>
            <person name="Tu H."/>
            <person name="Van de Peer Y."/>
            <person name="Verrier P.J."/>
            <person name="Waters E."/>
            <person name="Wood A."/>
            <person name="Yang L."/>
            <person name="Cove D."/>
            <person name="Cuming A."/>
            <person name="Hasebe M."/>
            <person name="Lucas S."/>
            <person name="Mishler D.B."/>
            <person name="Reski R."/>
            <person name="Grigoriev I."/>
            <person name="Quatrano R.S."/>
            <person name="Boore J.L."/>
        </authorList>
    </citation>
    <scope>NUCLEOTIDE SEQUENCE [LARGE SCALE GENOMIC DNA]</scope>
    <source>
        <strain evidence="2 3">cv. Gransden 2004</strain>
    </source>
</reference>
<keyword evidence="3" id="KW-1185">Reference proteome</keyword>
<dbReference type="Proteomes" id="UP000006727">
    <property type="component" value="Chromosome 1"/>
</dbReference>
<dbReference type="EMBL" id="ABEU02000001">
    <property type="protein sequence ID" value="PNR62388.1"/>
    <property type="molecule type" value="Genomic_DNA"/>
</dbReference>
<dbReference type="Gramene" id="Pp3c1_18620V3.1">
    <property type="protein sequence ID" value="PAC:32971118.CDS.1"/>
    <property type="gene ID" value="Pp3c1_18620"/>
</dbReference>
<proteinExistence type="predicted"/>
<evidence type="ECO:0000313" key="1">
    <source>
        <dbReference type="EMBL" id="PNR62388.1"/>
    </source>
</evidence>
<evidence type="ECO:0000313" key="3">
    <source>
        <dbReference type="Proteomes" id="UP000006727"/>
    </source>
</evidence>
<name>A0A2K1L8L3_PHYPA</name>
<dbReference type="AlphaFoldDB" id="A0A2K1L8L3"/>
<reference evidence="2" key="3">
    <citation type="submission" date="2020-12" db="UniProtKB">
        <authorList>
            <consortium name="EnsemblPlants"/>
        </authorList>
    </citation>
    <scope>IDENTIFICATION</scope>
</reference>
<gene>
    <name evidence="1" type="ORF">PHYPA_000812</name>
</gene>
<dbReference type="EnsemblPlants" id="Pp3c1_18620V3.2">
    <property type="protein sequence ID" value="PAC:32971119.CDS.1"/>
    <property type="gene ID" value="Pp3c1_18620"/>
</dbReference>
<dbReference type="EnsemblPlants" id="Pp3c1_18620V3.1">
    <property type="protein sequence ID" value="PAC:32971118.CDS.1"/>
    <property type="gene ID" value="Pp3c1_18620"/>
</dbReference>
<accession>A0A2K1L8L3</accession>
<dbReference type="Gramene" id="Pp3c1_18620V3.2">
    <property type="protein sequence ID" value="PAC:32971119.CDS.1"/>
    <property type="gene ID" value="Pp3c1_18620"/>
</dbReference>
<reference evidence="1 3" key="2">
    <citation type="journal article" date="2018" name="Plant J.">
        <title>The Physcomitrella patens chromosome-scale assembly reveals moss genome structure and evolution.</title>
        <authorList>
            <person name="Lang D."/>
            <person name="Ullrich K.K."/>
            <person name="Murat F."/>
            <person name="Fuchs J."/>
            <person name="Jenkins J."/>
            <person name="Haas F.B."/>
            <person name="Piednoel M."/>
            <person name="Gundlach H."/>
            <person name="Van Bel M."/>
            <person name="Meyberg R."/>
            <person name="Vives C."/>
            <person name="Morata J."/>
            <person name="Symeonidi A."/>
            <person name="Hiss M."/>
            <person name="Muchero W."/>
            <person name="Kamisugi Y."/>
            <person name="Saleh O."/>
            <person name="Blanc G."/>
            <person name="Decker E.L."/>
            <person name="van Gessel N."/>
            <person name="Grimwood J."/>
            <person name="Hayes R.D."/>
            <person name="Graham S.W."/>
            <person name="Gunter L.E."/>
            <person name="McDaniel S.F."/>
            <person name="Hoernstein S.N.W."/>
            <person name="Larsson A."/>
            <person name="Li F.W."/>
            <person name="Perroud P.F."/>
            <person name="Phillips J."/>
            <person name="Ranjan P."/>
            <person name="Rokshar D.S."/>
            <person name="Rothfels C.J."/>
            <person name="Schneider L."/>
            <person name="Shu S."/>
            <person name="Stevenson D.W."/>
            <person name="Thummler F."/>
            <person name="Tillich M."/>
            <person name="Villarreal Aguilar J.C."/>
            <person name="Widiez T."/>
            <person name="Wong G.K."/>
            <person name="Wymore A."/>
            <person name="Zhang Y."/>
            <person name="Zimmer A.D."/>
            <person name="Quatrano R.S."/>
            <person name="Mayer K.F.X."/>
            <person name="Goodstein D."/>
            <person name="Casacuberta J.M."/>
            <person name="Vandepoele K."/>
            <person name="Reski R."/>
            <person name="Cuming A.C."/>
            <person name="Tuskan G.A."/>
            <person name="Maumus F."/>
            <person name="Salse J."/>
            <person name="Schmutz J."/>
            <person name="Rensing S.A."/>
        </authorList>
    </citation>
    <scope>NUCLEOTIDE SEQUENCE [LARGE SCALE GENOMIC DNA]</scope>
    <source>
        <strain evidence="2 3">cv. Gransden 2004</strain>
    </source>
</reference>
<protein>
    <submittedName>
        <fullName evidence="1 2">Uncharacterized protein</fullName>
    </submittedName>
</protein>
<sequence>MQSFDLGSSPRARTPTFLAESQSYKTSLGLQLSEYNSVHQTQCKSRTSMDSRP</sequence>
<dbReference type="InParanoid" id="A0A2K1L8L3"/>